<keyword evidence="4" id="KW-0804">Transcription</keyword>
<evidence type="ECO:0000313" key="6">
    <source>
        <dbReference type="EMBL" id="MFM0000204.1"/>
    </source>
</evidence>
<keyword evidence="2" id="KW-0805">Transcription regulation</keyword>
<evidence type="ECO:0000256" key="2">
    <source>
        <dbReference type="ARBA" id="ARBA00023015"/>
    </source>
</evidence>
<dbReference type="PROSITE" id="PS50931">
    <property type="entry name" value="HTH_LYSR"/>
    <property type="match status" value="1"/>
</dbReference>
<dbReference type="SUPFAM" id="SSF53850">
    <property type="entry name" value="Periplasmic binding protein-like II"/>
    <property type="match status" value="1"/>
</dbReference>
<keyword evidence="7" id="KW-1185">Reference proteome</keyword>
<dbReference type="InterPro" id="IPR005119">
    <property type="entry name" value="LysR_subst-bd"/>
</dbReference>
<dbReference type="Pfam" id="PF00126">
    <property type="entry name" value="HTH_1"/>
    <property type="match status" value="1"/>
</dbReference>
<evidence type="ECO:0000313" key="7">
    <source>
        <dbReference type="Proteomes" id="UP001629230"/>
    </source>
</evidence>
<evidence type="ECO:0000256" key="4">
    <source>
        <dbReference type="ARBA" id="ARBA00023163"/>
    </source>
</evidence>
<evidence type="ECO:0000256" key="1">
    <source>
        <dbReference type="ARBA" id="ARBA00009437"/>
    </source>
</evidence>
<dbReference type="InterPro" id="IPR036388">
    <property type="entry name" value="WH-like_DNA-bd_sf"/>
</dbReference>
<dbReference type="Gene3D" id="1.10.10.10">
    <property type="entry name" value="Winged helix-like DNA-binding domain superfamily/Winged helix DNA-binding domain"/>
    <property type="match status" value="1"/>
</dbReference>
<dbReference type="SUPFAM" id="SSF46785">
    <property type="entry name" value="Winged helix' DNA-binding domain"/>
    <property type="match status" value="1"/>
</dbReference>
<dbReference type="Proteomes" id="UP001629230">
    <property type="component" value="Unassembled WGS sequence"/>
</dbReference>
<reference evidence="6 7" key="1">
    <citation type="journal article" date="2024" name="Chem. Sci.">
        <title>Discovery of megapolipeptins by genome mining of a Burkholderiales bacteria collection.</title>
        <authorList>
            <person name="Paulo B.S."/>
            <person name="Recchia M.J.J."/>
            <person name="Lee S."/>
            <person name="Fergusson C.H."/>
            <person name="Romanowski S.B."/>
            <person name="Hernandez A."/>
            <person name="Krull N."/>
            <person name="Liu D.Y."/>
            <person name="Cavanagh H."/>
            <person name="Bos A."/>
            <person name="Gray C.A."/>
            <person name="Murphy B.T."/>
            <person name="Linington R.G."/>
            <person name="Eustaquio A.S."/>
        </authorList>
    </citation>
    <scope>NUCLEOTIDE SEQUENCE [LARGE SCALE GENOMIC DNA]</scope>
    <source>
        <strain evidence="6 7">RL17-350-BIC-A</strain>
    </source>
</reference>
<dbReference type="InterPro" id="IPR058163">
    <property type="entry name" value="LysR-type_TF_proteobact-type"/>
</dbReference>
<comment type="caution">
    <text evidence="6">The sequence shown here is derived from an EMBL/GenBank/DDBJ whole genome shotgun (WGS) entry which is preliminary data.</text>
</comment>
<proteinExistence type="inferred from homology"/>
<name>A0ABW9AKW2_9BURK</name>
<protein>
    <submittedName>
        <fullName evidence="6">LysR family transcriptional regulator</fullName>
    </submittedName>
</protein>
<dbReference type="InterPro" id="IPR036390">
    <property type="entry name" value="WH_DNA-bd_sf"/>
</dbReference>
<evidence type="ECO:0000256" key="3">
    <source>
        <dbReference type="ARBA" id="ARBA00023125"/>
    </source>
</evidence>
<dbReference type="Gene3D" id="3.40.190.290">
    <property type="match status" value="1"/>
</dbReference>
<dbReference type="InterPro" id="IPR000847">
    <property type="entry name" value="LysR_HTH_N"/>
</dbReference>
<dbReference type="EMBL" id="JAQQEZ010000002">
    <property type="protein sequence ID" value="MFM0000204.1"/>
    <property type="molecule type" value="Genomic_DNA"/>
</dbReference>
<dbReference type="RefSeq" id="WP_408175799.1">
    <property type="nucleotide sequence ID" value="NZ_JAQQEZ010000002.1"/>
</dbReference>
<dbReference type="Pfam" id="PF03466">
    <property type="entry name" value="LysR_substrate"/>
    <property type="match status" value="1"/>
</dbReference>
<feature type="domain" description="HTH lysR-type" evidence="5">
    <location>
        <begin position="1"/>
        <end position="59"/>
    </location>
</feature>
<sequence>MDTLHMMRIFVRIAEEGSFTEAAQRLNITNANASRSIAQLEAHLRTRLLNRSTRRVALTEAGQRYLERCERILAYVDEAEAEAADAQVKPSGKLQVHATSAFGQTYVLPAVLRYREQNPSVAVDLTLSQHVPDLLDEGYDVSLQLSMTHLPDSGLVSHRLGDVHSVLCAAPAYLKEHGMPLTVEELNGHACLQIVSSVFPRDRWHLDGPNGLETFELPPADFRVNVIEALSVALRDGIGIGALPIASALPALRSGALIRVLPEYQLQKLTAYVLYASRQYLDAKIRTFVEFLREFVSRALEADLSALSARVQT</sequence>
<accession>A0ABW9AKW2</accession>
<evidence type="ECO:0000259" key="5">
    <source>
        <dbReference type="PROSITE" id="PS50931"/>
    </source>
</evidence>
<dbReference type="PANTHER" id="PTHR30537">
    <property type="entry name" value="HTH-TYPE TRANSCRIPTIONAL REGULATOR"/>
    <property type="match status" value="1"/>
</dbReference>
<organism evidence="6 7">
    <name type="scientific">Paraburkholderia dipogonis</name>
    <dbReference type="NCBI Taxonomy" id="1211383"/>
    <lineage>
        <taxon>Bacteria</taxon>
        <taxon>Pseudomonadati</taxon>
        <taxon>Pseudomonadota</taxon>
        <taxon>Betaproteobacteria</taxon>
        <taxon>Burkholderiales</taxon>
        <taxon>Burkholderiaceae</taxon>
        <taxon>Paraburkholderia</taxon>
    </lineage>
</organism>
<gene>
    <name evidence="6" type="ORF">PQR57_04160</name>
</gene>
<comment type="similarity">
    <text evidence="1">Belongs to the LysR transcriptional regulatory family.</text>
</comment>
<keyword evidence="3" id="KW-0238">DNA-binding</keyword>
<dbReference type="PANTHER" id="PTHR30537:SF5">
    <property type="entry name" value="HTH-TYPE TRANSCRIPTIONAL ACTIVATOR TTDR-RELATED"/>
    <property type="match status" value="1"/>
</dbReference>
<dbReference type="CDD" id="cd08422">
    <property type="entry name" value="PBP2_CrgA_like"/>
    <property type="match status" value="1"/>
</dbReference>